<dbReference type="InterPro" id="IPR000223">
    <property type="entry name" value="Pept_S26A_signal_pept_1"/>
</dbReference>
<reference evidence="9" key="1">
    <citation type="submission" date="2021-06" db="EMBL/GenBank/DDBJ databases">
        <authorList>
            <person name="Kallberg Y."/>
            <person name="Tangrot J."/>
            <person name="Rosling A."/>
        </authorList>
    </citation>
    <scope>NUCLEOTIDE SEQUENCE</scope>
    <source>
        <strain evidence="9">BR232B</strain>
    </source>
</reference>
<dbReference type="GO" id="GO:0006627">
    <property type="term" value="P:protein processing involved in protein targeting to mitochondrion"/>
    <property type="evidence" value="ECO:0007669"/>
    <property type="project" value="TreeGrafter"/>
</dbReference>
<dbReference type="InterPro" id="IPR019533">
    <property type="entry name" value="Peptidase_S26"/>
</dbReference>
<evidence type="ECO:0000256" key="6">
    <source>
        <dbReference type="ARBA" id="ARBA00038445"/>
    </source>
</evidence>
<keyword evidence="5" id="KW-0472">Membrane</keyword>
<dbReference type="AlphaFoldDB" id="A0A9N9C312"/>
<feature type="domain" description="Peptidase S26" evidence="8">
    <location>
        <begin position="24"/>
        <end position="94"/>
    </location>
</feature>
<proteinExistence type="inferred from homology"/>
<dbReference type="CDD" id="cd06530">
    <property type="entry name" value="S26_SPase_I"/>
    <property type="match status" value="1"/>
</dbReference>
<feature type="active site" evidence="7">
    <location>
        <position position="81"/>
    </location>
</feature>
<feature type="active site" evidence="7">
    <location>
        <position position="37"/>
    </location>
</feature>
<evidence type="ECO:0000313" key="9">
    <source>
        <dbReference type="EMBL" id="CAG8589770.1"/>
    </source>
</evidence>
<sequence length="161" mass="18210">MNFQRLARFTTNIIKGAACIHLFKEHVCTVTMCMGPSMLPTFNIINDIVAYERISPRLMNLDTGDVVVCISPRNPRRAVMKRIIGMPGDIICTDPTAIERTYITVPRGHVWLQGDNISNSTDSREYGPVPYALIRGKVFARLWPGATWIRNGRVPIEEHSR</sequence>
<evidence type="ECO:0000256" key="2">
    <source>
        <dbReference type="ARBA" id="ARBA00022792"/>
    </source>
</evidence>
<dbReference type="Gene3D" id="2.10.109.10">
    <property type="entry name" value="Umud Fragment, subunit A"/>
    <property type="match status" value="1"/>
</dbReference>
<dbReference type="InterPro" id="IPR052064">
    <property type="entry name" value="Mito_IMP1_subunit"/>
</dbReference>
<dbReference type="EMBL" id="CAJVPI010001023">
    <property type="protein sequence ID" value="CAG8589770.1"/>
    <property type="molecule type" value="Genomic_DNA"/>
</dbReference>
<gene>
    <name evidence="9" type="ORF">PBRASI_LOCUS7063</name>
</gene>
<name>A0A9N9C312_9GLOM</name>
<dbReference type="SUPFAM" id="SSF51306">
    <property type="entry name" value="LexA/Signal peptidase"/>
    <property type="match status" value="1"/>
</dbReference>
<comment type="subcellular location">
    <subcellularLocation>
        <location evidence="1">Mitochondrion inner membrane</location>
    </subcellularLocation>
</comment>
<dbReference type="GO" id="GO:0004252">
    <property type="term" value="F:serine-type endopeptidase activity"/>
    <property type="evidence" value="ECO:0007669"/>
    <property type="project" value="InterPro"/>
</dbReference>
<keyword evidence="4" id="KW-0496">Mitochondrion</keyword>
<evidence type="ECO:0000259" key="8">
    <source>
        <dbReference type="Pfam" id="PF10502"/>
    </source>
</evidence>
<evidence type="ECO:0000256" key="1">
    <source>
        <dbReference type="ARBA" id="ARBA00004273"/>
    </source>
</evidence>
<accession>A0A9N9C312</accession>
<organism evidence="9 10">
    <name type="scientific">Paraglomus brasilianum</name>
    <dbReference type="NCBI Taxonomy" id="144538"/>
    <lineage>
        <taxon>Eukaryota</taxon>
        <taxon>Fungi</taxon>
        <taxon>Fungi incertae sedis</taxon>
        <taxon>Mucoromycota</taxon>
        <taxon>Glomeromycotina</taxon>
        <taxon>Glomeromycetes</taxon>
        <taxon>Paraglomerales</taxon>
        <taxon>Paraglomeraceae</taxon>
        <taxon>Paraglomus</taxon>
    </lineage>
</organism>
<dbReference type="OrthoDB" id="308440at2759"/>
<evidence type="ECO:0000256" key="3">
    <source>
        <dbReference type="ARBA" id="ARBA00022801"/>
    </source>
</evidence>
<dbReference type="InterPro" id="IPR036286">
    <property type="entry name" value="LexA/Signal_pep-like_sf"/>
</dbReference>
<dbReference type="Pfam" id="PF10502">
    <property type="entry name" value="Peptidase_S26"/>
    <property type="match status" value="2"/>
</dbReference>
<keyword evidence="2" id="KW-0999">Mitochondrion inner membrane</keyword>
<protein>
    <submittedName>
        <fullName evidence="9">8172_t:CDS:1</fullName>
    </submittedName>
</protein>
<dbReference type="PANTHER" id="PTHR12383">
    <property type="entry name" value="PROTEASE FAMILY S26 MITOCHONDRIAL INNER MEMBRANE PROTEASE-RELATED"/>
    <property type="match status" value="1"/>
</dbReference>
<dbReference type="GO" id="GO:0006465">
    <property type="term" value="P:signal peptide processing"/>
    <property type="evidence" value="ECO:0007669"/>
    <property type="project" value="InterPro"/>
</dbReference>
<dbReference type="PANTHER" id="PTHR12383:SF16">
    <property type="entry name" value="MITOCHONDRIAL INNER MEMBRANE PROTEASE SUBUNIT 1"/>
    <property type="match status" value="1"/>
</dbReference>
<dbReference type="GO" id="GO:0042720">
    <property type="term" value="C:mitochondrial inner membrane peptidase complex"/>
    <property type="evidence" value="ECO:0007669"/>
    <property type="project" value="TreeGrafter"/>
</dbReference>
<keyword evidence="3" id="KW-0378">Hydrolase</keyword>
<dbReference type="PRINTS" id="PR00727">
    <property type="entry name" value="LEADERPTASE"/>
</dbReference>
<evidence type="ECO:0000313" key="10">
    <source>
        <dbReference type="Proteomes" id="UP000789739"/>
    </source>
</evidence>
<evidence type="ECO:0000256" key="7">
    <source>
        <dbReference type="PIRSR" id="PIRSR600223-1"/>
    </source>
</evidence>
<comment type="similarity">
    <text evidence="6">Belongs to the peptidase S26 family. IMP1 subfamily.</text>
</comment>
<comment type="caution">
    <text evidence="9">The sequence shown here is derived from an EMBL/GenBank/DDBJ whole genome shotgun (WGS) entry which is preliminary data.</text>
</comment>
<evidence type="ECO:0000256" key="4">
    <source>
        <dbReference type="ARBA" id="ARBA00023128"/>
    </source>
</evidence>
<dbReference type="Proteomes" id="UP000789739">
    <property type="component" value="Unassembled WGS sequence"/>
</dbReference>
<keyword evidence="10" id="KW-1185">Reference proteome</keyword>
<evidence type="ECO:0000256" key="5">
    <source>
        <dbReference type="ARBA" id="ARBA00023136"/>
    </source>
</evidence>
<feature type="domain" description="Peptidase S26" evidence="8">
    <location>
        <begin position="103"/>
        <end position="143"/>
    </location>
</feature>